<gene>
    <name evidence="1" type="ORF">NPIL_130581</name>
</gene>
<proteinExistence type="predicted"/>
<comment type="caution">
    <text evidence="1">The sequence shown here is derived from an EMBL/GenBank/DDBJ whole genome shotgun (WGS) entry which is preliminary data.</text>
</comment>
<evidence type="ECO:0000313" key="2">
    <source>
        <dbReference type="Proteomes" id="UP000887013"/>
    </source>
</evidence>
<evidence type="ECO:0000313" key="1">
    <source>
        <dbReference type="EMBL" id="GFT87951.1"/>
    </source>
</evidence>
<keyword evidence="2" id="KW-1185">Reference proteome</keyword>
<sequence length="97" mass="11184">MLNIDECLKELESYFLEIDPLLKRAKLFKRNLRNCLSAFEGILKNLQNKSKKSLIYDFFKNRNPTGSAVELVDKTSSDLELRPVKCSQATIISDNEE</sequence>
<accession>A0A8X6PVP3</accession>
<dbReference type="Proteomes" id="UP000887013">
    <property type="component" value="Unassembled WGS sequence"/>
</dbReference>
<reference evidence="1" key="1">
    <citation type="submission" date="2020-08" db="EMBL/GenBank/DDBJ databases">
        <title>Multicomponent nature underlies the extraordinary mechanical properties of spider dragline silk.</title>
        <authorList>
            <person name="Kono N."/>
            <person name="Nakamura H."/>
            <person name="Mori M."/>
            <person name="Yoshida Y."/>
            <person name="Ohtoshi R."/>
            <person name="Malay A.D."/>
            <person name="Moran D.A.P."/>
            <person name="Tomita M."/>
            <person name="Numata K."/>
            <person name="Arakawa K."/>
        </authorList>
    </citation>
    <scope>NUCLEOTIDE SEQUENCE</scope>
</reference>
<organism evidence="1 2">
    <name type="scientific">Nephila pilipes</name>
    <name type="common">Giant wood spider</name>
    <name type="synonym">Nephila maculata</name>
    <dbReference type="NCBI Taxonomy" id="299642"/>
    <lineage>
        <taxon>Eukaryota</taxon>
        <taxon>Metazoa</taxon>
        <taxon>Ecdysozoa</taxon>
        <taxon>Arthropoda</taxon>
        <taxon>Chelicerata</taxon>
        <taxon>Arachnida</taxon>
        <taxon>Araneae</taxon>
        <taxon>Araneomorphae</taxon>
        <taxon>Entelegynae</taxon>
        <taxon>Araneoidea</taxon>
        <taxon>Nephilidae</taxon>
        <taxon>Nephila</taxon>
    </lineage>
</organism>
<protein>
    <submittedName>
        <fullName evidence="1">Uncharacterized protein</fullName>
    </submittedName>
</protein>
<name>A0A8X6PVP3_NEPPI</name>
<dbReference type="EMBL" id="BMAW01120164">
    <property type="protein sequence ID" value="GFT87951.1"/>
    <property type="molecule type" value="Genomic_DNA"/>
</dbReference>
<dbReference type="AlphaFoldDB" id="A0A8X6PVP3"/>